<proteinExistence type="predicted"/>
<dbReference type="Proteomes" id="UP000677228">
    <property type="component" value="Unassembled WGS sequence"/>
</dbReference>
<feature type="region of interest" description="Disordered" evidence="1">
    <location>
        <begin position="27"/>
        <end position="53"/>
    </location>
</feature>
<name>A0A813VBW7_9BILA</name>
<feature type="compositionally biased region" description="Polar residues" evidence="1">
    <location>
        <begin position="100"/>
        <end position="115"/>
    </location>
</feature>
<evidence type="ECO:0000313" key="4">
    <source>
        <dbReference type="EMBL" id="CAF3566601.1"/>
    </source>
</evidence>
<evidence type="ECO:0000313" key="6">
    <source>
        <dbReference type="Proteomes" id="UP000663829"/>
    </source>
</evidence>
<evidence type="ECO:0000313" key="3">
    <source>
        <dbReference type="EMBL" id="CAF0841135.1"/>
    </source>
</evidence>
<feature type="compositionally biased region" description="Basic and acidic residues" evidence="1">
    <location>
        <begin position="116"/>
        <end position="146"/>
    </location>
</feature>
<organism evidence="3 6">
    <name type="scientific">Didymodactylos carnosus</name>
    <dbReference type="NCBI Taxonomy" id="1234261"/>
    <lineage>
        <taxon>Eukaryota</taxon>
        <taxon>Metazoa</taxon>
        <taxon>Spiralia</taxon>
        <taxon>Gnathifera</taxon>
        <taxon>Rotifera</taxon>
        <taxon>Eurotatoria</taxon>
        <taxon>Bdelloidea</taxon>
        <taxon>Philodinida</taxon>
        <taxon>Philodinidae</taxon>
        <taxon>Didymodactylos</taxon>
    </lineage>
</organism>
<dbReference type="EMBL" id="CAJNOK010000943">
    <property type="protein sequence ID" value="CAF0784512.1"/>
    <property type="molecule type" value="Genomic_DNA"/>
</dbReference>
<dbReference type="Proteomes" id="UP000663829">
    <property type="component" value="Unassembled WGS sequence"/>
</dbReference>
<dbReference type="Proteomes" id="UP000681722">
    <property type="component" value="Unassembled WGS sequence"/>
</dbReference>
<dbReference type="EMBL" id="CAJOBC010000812">
    <property type="protein sequence ID" value="CAF3628477.1"/>
    <property type="molecule type" value="Genomic_DNA"/>
</dbReference>
<comment type="caution">
    <text evidence="3">The sequence shown here is derived from an EMBL/GenBank/DDBJ whole genome shotgun (WGS) entry which is preliminary data.</text>
</comment>
<dbReference type="EMBL" id="CAJOBA010000943">
    <property type="protein sequence ID" value="CAF3566601.1"/>
    <property type="molecule type" value="Genomic_DNA"/>
</dbReference>
<feature type="compositionally biased region" description="Polar residues" evidence="1">
    <location>
        <begin position="77"/>
        <end position="91"/>
    </location>
</feature>
<reference evidence="3" key="1">
    <citation type="submission" date="2021-02" db="EMBL/GenBank/DDBJ databases">
        <authorList>
            <person name="Nowell W R."/>
        </authorList>
    </citation>
    <scope>NUCLEOTIDE SEQUENCE</scope>
</reference>
<gene>
    <name evidence="3" type="ORF">GPM918_LOCUS5571</name>
    <name evidence="2" type="ORF">OVA965_LOCUS3795</name>
    <name evidence="5" type="ORF">SRO942_LOCUS5571</name>
    <name evidence="4" type="ORF">TMI583_LOCUS3793</name>
</gene>
<dbReference type="Proteomes" id="UP000682733">
    <property type="component" value="Unassembled WGS sequence"/>
</dbReference>
<keyword evidence="6" id="KW-1185">Reference proteome</keyword>
<dbReference type="AlphaFoldDB" id="A0A813VBW7"/>
<dbReference type="EMBL" id="CAJNOQ010000812">
    <property type="protein sequence ID" value="CAF0841135.1"/>
    <property type="molecule type" value="Genomic_DNA"/>
</dbReference>
<feature type="compositionally biased region" description="Basic and acidic residues" evidence="1">
    <location>
        <begin position="166"/>
        <end position="188"/>
    </location>
</feature>
<evidence type="ECO:0000313" key="5">
    <source>
        <dbReference type="EMBL" id="CAF3628477.1"/>
    </source>
</evidence>
<feature type="region of interest" description="Disordered" evidence="1">
    <location>
        <begin position="69"/>
        <end position="188"/>
    </location>
</feature>
<evidence type="ECO:0000256" key="1">
    <source>
        <dbReference type="SAM" id="MobiDB-lite"/>
    </source>
</evidence>
<sequence>MAMLTTARLPRRDSMKHLKLYDLDDFEKSSSSNNLDDEIKINSRHSSRSSPSSVNHLIYRLYRTEMLNNTDNDDHISMNTTKQVTSKQGQKTTKRLTDAHVQSENMTTNETNRSYETQEYKQKQTEKNDDNGTDLDEVHVKTDRNSLSHNSNSEEDDIGTWLEPLSNDKKEKKIDNTENQNEIKHEFV</sequence>
<accession>A0A813VBW7</accession>
<evidence type="ECO:0000313" key="2">
    <source>
        <dbReference type="EMBL" id="CAF0784512.1"/>
    </source>
</evidence>
<protein>
    <submittedName>
        <fullName evidence="3">Uncharacterized protein</fullName>
    </submittedName>
</protein>